<feature type="domain" description="Nucleotidyl transferase" evidence="1">
    <location>
        <begin position="3"/>
        <end position="234"/>
    </location>
</feature>
<sequence>MKVVLFCGGYGTRMQSGPGDVPKPMQLVGPRPLLWHVMRYYAHFGHRDFVLCLGYGAQHIKKFFLDYEESESNDFVLQGGDLDLLSTDISDWRITFVHTGINSPIGERLRRVRHCLEGEEIFLANYADVLTDAPLPDLIDRFAAADAGASMMIVPPPATFHCVEVGAGGLVSGITPVSEMPLWANGGYFALRQEVFDHIPENGDLVADGCAELAKRGRLLAYPHRGYWRPTDTIKERAALNEAYARDEKPWALWENDRVVAG</sequence>
<dbReference type="Pfam" id="PF00483">
    <property type="entry name" value="NTP_transferase"/>
    <property type="match status" value="1"/>
</dbReference>
<dbReference type="EMBL" id="QZFV01000086">
    <property type="protein sequence ID" value="RJQ84562.1"/>
    <property type="molecule type" value="Genomic_DNA"/>
</dbReference>
<dbReference type="InterPro" id="IPR005835">
    <property type="entry name" value="NTP_transferase_dom"/>
</dbReference>
<gene>
    <name evidence="2" type="ORF">D5S19_16565</name>
</gene>
<reference evidence="2 3" key="1">
    <citation type="submission" date="2018-09" db="EMBL/GenBank/DDBJ databases">
        <title>YIM PH 21725 draft genome.</title>
        <authorList>
            <person name="Miao C."/>
        </authorList>
    </citation>
    <scope>NUCLEOTIDE SEQUENCE [LARGE SCALE GENOMIC DNA]</scope>
    <source>
        <strain evidence="3">YIM PH21725</strain>
    </source>
</reference>
<protein>
    <submittedName>
        <fullName evidence="2">Glucose-1-phosphate cytidylyltransferase</fullName>
    </submittedName>
</protein>
<dbReference type="Gene3D" id="3.90.550.10">
    <property type="entry name" value="Spore Coat Polysaccharide Biosynthesis Protein SpsA, Chain A"/>
    <property type="match status" value="1"/>
</dbReference>
<dbReference type="OrthoDB" id="9814110at2"/>
<evidence type="ECO:0000313" key="3">
    <source>
        <dbReference type="Proteomes" id="UP000285112"/>
    </source>
</evidence>
<keyword evidence="2" id="KW-0548">Nucleotidyltransferase</keyword>
<evidence type="ECO:0000259" key="1">
    <source>
        <dbReference type="Pfam" id="PF00483"/>
    </source>
</evidence>
<dbReference type="PANTHER" id="PTHR47183:SF3">
    <property type="entry name" value="TRANSFERASE"/>
    <property type="match status" value="1"/>
</dbReference>
<dbReference type="InterPro" id="IPR013446">
    <property type="entry name" value="G1P_cyt_trans-like"/>
</dbReference>
<dbReference type="PANTHER" id="PTHR47183">
    <property type="entry name" value="GLUCOSE-1-PHOSPHATE CYTIDYLYLTRANSFERASE-RELATED"/>
    <property type="match status" value="1"/>
</dbReference>
<dbReference type="SUPFAM" id="SSF53448">
    <property type="entry name" value="Nucleotide-diphospho-sugar transferases"/>
    <property type="match status" value="1"/>
</dbReference>
<accession>A0A419I3A0</accession>
<dbReference type="AlphaFoldDB" id="A0A419I3A0"/>
<comment type="caution">
    <text evidence="2">The sequence shown here is derived from an EMBL/GenBank/DDBJ whole genome shotgun (WGS) entry which is preliminary data.</text>
</comment>
<dbReference type="InterPro" id="IPR029044">
    <property type="entry name" value="Nucleotide-diphossugar_trans"/>
</dbReference>
<dbReference type="RefSeq" id="WP_120024250.1">
    <property type="nucleotide sequence ID" value="NZ_QZFV01000086.1"/>
</dbReference>
<proteinExistence type="predicted"/>
<keyword evidence="2" id="KW-0808">Transferase</keyword>
<dbReference type="GO" id="GO:0047343">
    <property type="term" value="F:glucose-1-phosphate cytidylyltransferase activity"/>
    <property type="evidence" value="ECO:0007669"/>
    <property type="project" value="InterPro"/>
</dbReference>
<organism evidence="2 3">
    <name type="scientific">Amycolatopsis panacis</name>
    <dbReference type="NCBI Taxonomy" id="2340917"/>
    <lineage>
        <taxon>Bacteria</taxon>
        <taxon>Bacillati</taxon>
        <taxon>Actinomycetota</taxon>
        <taxon>Actinomycetes</taxon>
        <taxon>Pseudonocardiales</taxon>
        <taxon>Pseudonocardiaceae</taxon>
        <taxon>Amycolatopsis</taxon>
    </lineage>
</organism>
<evidence type="ECO:0000313" key="2">
    <source>
        <dbReference type="EMBL" id="RJQ84562.1"/>
    </source>
</evidence>
<keyword evidence="3" id="KW-1185">Reference proteome</keyword>
<name>A0A419I3A0_9PSEU</name>
<dbReference type="Proteomes" id="UP000285112">
    <property type="component" value="Unassembled WGS sequence"/>
</dbReference>